<dbReference type="InterPro" id="IPR002401">
    <property type="entry name" value="Cyt_P450_E_grp-I"/>
</dbReference>
<keyword evidence="2 5" id="KW-0479">Metal-binding</keyword>
<reference evidence="8" key="1">
    <citation type="journal article" date="2023" name="Plant J.">
        <title>The genome of the king protea, Protea cynaroides.</title>
        <authorList>
            <person name="Chang J."/>
            <person name="Duong T.A."/>
            <person name="Schoeman C."/>
            <person name="Ma X."/>
            <person name="Roodt D."/>
            <person name="Barker N."/>
            <person name="Li Z."/>
            <person name="Van de Peer Y."/>
            <person name="Mizrachi E."/>
        </authorList>
    </citation>
    <scope>NUCLEOTIDE SEQUENCE</scope>
    <source>
        <tissue evidence="8">Young leaves</tissue>
    </source>
</reference>
<dbReference type="InterPro" id="IPR017972">
    <property type="entry name" value="Cyt_P450_CS"/>
</dbReference>
<evidence type="ECO:0000256" key="1">
    <source>
        <dbReference type="ARBA" id="ARBA00010617"/>
    </source>
</evidence>
<feature type="signal peptide" evidence="7">
    <location>
        <begin position="1"/>
        <end position="23"/>
    </location>
</feature>
<evidence type="ECO:0000313" key="8">
    <source>
        <dbReference type="EMBL" id="KAJ4952910.1"/>
    </source>
</evidence>
<dbReference type="PANTHER" id="PTHR47950:SF44">
    <property type="entry name" value="CYTOCHROME P450, FAMILY 76, SUBFAMILY C, POLYPEPTIDE 5-RELATED"/>
    <property type="match status" value="1"/>
</dbReference>
<keyword evidence="7" id="KW-0732">Signal</keyword>
<sequence>MDFFTLMLGLLLVLWSLRAWISALVFGTNRRNPFTGSGKKLPPGPVPLPIVGSLFELGNKPNESLAKLAKEYGPLMTLKLGTVTTVVASSASMAKEVLQTHDQALAGRTVVDAVRSLNHHQASLVWLPPYSHWRNLRKLCNNQIFTAHRLDAGESLRSQKVRELVAHVRESAQLSRAVDIGQVAFATTLNLISNTVFSVDLVRPDSVNAQEFKAMVWEMMAEAGKPNLSDYFPILRPLDLQGIKRRMTIQLRKLHKVFDELIDQRLNSRASLPSSSTTNNDLLDVLLDHFQGNSSDFGRRDIKSLLGDIFGAGTDTTSTTVEWAMAELIHNPDSMAKVQSELQEIISEEKPVEESDVGRLPYLQAVVKETLRLHPPVPLLIPHKAEAEVEISGFTVPKDAQVLVNAWAIVRDPNIWTNPDSFFPERFLGSSGIDVKGRDFELIPFGAGRRICPGITLGLRMVHLMLASLLKSFDWKIEGGINPKEMNMADKFGVTLQKAQPLRAIPFELTRS</sequence>
<keyword evidence="6" id="KW-0503">Monooxygenase</keyword>
<dbReference type="GO" id="GO:0020037">
    <property type="term" value="F:heme binding"/>
    <property type="evidence" value="ECO:0007669"/>
    <property type="project" value="InterPro"/>
</dbReference>
<keyword evidence="3 6" id="KW-0560">Oxidoreductase</keyword>
<dbReference type="PROSITE" id="PS00086">
    <property type="entry name" value="CYTOCHROME_P450"/>
    <property type="match status" value="1"/>
</dbReference>
<evidence type="ECO:0000256" key="6">
    <source>
        <dbReference type="RuleBase" id="RU000461"/>
    </source>
</evidence>
<name>A0A9Q0JWC3_9MAGN</name>
<dbReference type="AlphaFoldDB" id="A0A9Q0JWC3"/>
<evidence type="ECO:0000256" key="5">
    <source>
        <dbReference type="PIRSR" id="PIRSR602401-1"/>
    </source>
</evidence>
<dbReference type="FunFam" id="1.10.630.10:FF:000007">
    <property type="entry name" value="Cytochrome P450 76C4"/>
    <property type="match status" value="1"/>
</dbReference>
<dbReference type="OrthoDB" id="2789670at2759"/>
<gene>
    <name evidence="8" type="ORF">NE237_029742</name>
</gene>
<comment type="cofactor">
    <cofactor evidence="5">
        <name>heme</name>
        <dbReference type="ChEBI" id="CHEBI:30413"/>
    </cofactor>
</comment>
<accession>A0A9Q0JWC3</accession>
<keyword evidence="9" id="KW-1185">Reference proteome</keyword>
<dbReference type="InterPro" id="IPR036396">
    <property type="entry name" value="Cyt_P450_sf"/>
</dbReference>
<dbReference type="PRINTS" id="PR00463">
    <property type="entry name" value="EP450I"/>
</dbReference>
<evidence type="ECO:0000256" key="7">
    <source>
        <dbReference type="SAM" id="SignalP"/>
    </source>
</evidence>
<feature type="binding site" description="axial binding residue" evidence="5">
    <location>
        <position position="452"/>
    </location>
    <ligand>
        <name>heme</name>
        <dbReference type="ChEBI" id="CHEBI:30413"/>
    </ligand>
    <ligandPart>
        <name>Fe</name>
        <dbReference type="ChEBI" id="CHEBI:18248"/>
    </ligandPart>
</feature>
<evidence type="ECO:0000256" key="3">
    <source>
        <dbReference type="ARBA" id="ARBA00023002"/>
    </source>
</evidence>
<dbReference type="InterPro" id="IPR001128">
    <property type="entry name" value="Cyt_P450"/>
</dbReference>
<comment type="caution">
    <text evidence="8">The sequence shown here is derived from an EMBL/GenBank/DDBJ whole genome shotgun (WGS) entry which is preliminary data.</text>
</comment>
<comment type="similarity">
    <text evidence="1 6">Belongs to the cytochrome P450 family.</text>
</comment>
<dbReference type="GO" id="GO:0016705">
    <property type="term" value="F:oxidoreductase activity, acting on paired donors, with incorporation or reduction of molecular oxygen"/>
    <property type="evidence" value="ECO:0007669"/>
    <property type="project" value="InterPro"/>
</dbReference>
<proteinExistence type="inferred from homology"/>
<dbReference type="EMBL" id="JAMYWD010000012">
    <property type="protein sequence ID" value="KAJ4952910.1"/>
    <property type="molecule type" value="Genomic_DNA"/>
</dbReference>
<evidence type="ECO:0000256" key="2">
    <source>
        <dbReference type="ARBA" id="ARBA00022723"/>
    </source>
</evidence>
<dbReference type="SUPFAM" id="SSF48264">
    <property type="entry name" value="Cytochrome P450"/>
    <property type="match status" value="1"/>
</dbReference>
<protein>
    <recommendedName>
        <fullName evidence="10">Geraniol 8-hydroxylase-like</fullName>
    </recommendedName>
</protein>
<dbReference type="Pfam" id="PF00067">
    <property type="entry name" value="p450"/>
    <property type="match status" value="1"/>
</dbReference>
<organism evidence="8 9">
    <name type="scientific">Protea cynaroides</name>
    <dbReference type="NCBI Taxonomy" id="273540"/>
    <lineage>
        <taxon>Eukaryota</taxon>
        <taxon>Viridiplantae</taxon>
        <taxon>Streptophyta</taxon>
        <taxon>Embryophyta</taxon>
        <taxon>Tracheophyta</taxon>
        <taxon>Spermatophyta</taxon>
        <taxon>Magnoliopsida</taxon>
        <taxon>Proteales</taxon>
        <taxon>Proteaceae</taxon>
        <taxon>Protea</taxon>
    </lineage>
</organism>
<dbReference type="Gene3D" id="1.10.630.10">
    <property type="entry name" value="Cytochrome P450"/>
    <property type="match status" value="1"/>
</dbReference>
<keyword evidence="5 6" id="KW-0349">Heme</keyword>
<evidence type="ECO:0000256" key="4">
    <source>
        <dbReference type="ARBA" id="ARBA00023004"/>
    </source>
</evidence>
<dbReference type="CDD" id="cd11073">
    <property type="entry name" value="CYP76-like"/>
    <property type="match status" value="1"/>
</dbReference>
<dbReference type="GO" id="GO:0005506">
    <property type="term" value="F:iron ion binding"/>
    <property type="evidence" value="ECO:0007669"/>
    <property type="project" value="InterPro"/>
</dbReference>
<dbReference type="PANTHER" id="PTHR47950">
    <property type="entry name" value="CYTOCHROME P450, FAMILY 76, SUBFAMILY C, POLYPEPTIDE 5-RELATED"/>
    <property type="match status" value="1"/>
</dbReference>
<keyword evidence="4 5" id="KW-0408">Iron</keyword>
<feature type="chain" id="PRO_5040370953" description="Geraniol 8-hydroxylase-like" evidence="7">
    <location>
        <begin position="24"/>
        <end position="512"/>
    </location>
</feature>
<dbReference type="PRINTS" id="PR00385">
    <property type="entry name" value="P450"/>
</dbReference>
<dbReference type="Proteomes" id="UP001141806">
    <property type="component" value="Unassembled WGS sequence"/>
</dbReference>
<evidence type="ECO:0008006" key="10">
    <source>
        <dbReference type="Google" id="ProtNLM"/>
    </source>
</evidence>
<evidence type="ECO:0000313" key="9">
    <source>
        <dbReference type="Proteomes" id="UP001141806"/>
    </source>
</evidence>
<dbReference type="GO" id="GO:0004497">
    <property type="term" value="F:monooxygenase activity"/>
    <property type="evidence" value="ECO:0007669"/>
    <property type="project" value="UniProtKB-KW"/>
</dbReference>